<dbReference type="Gene3D" id="1.10.3680.10">
    <property type="entry name" value="TerB-like"/>
    <property type="match status" value="1"/>
</dbReference>
<dbReference type="InterPro" id="IPR029024">
    <property type="entry name" value="TerB-like"/>
</dbReference>
<dbReference type="InterPro" id="IPR007791">
    <property type="entry name" value="DjlA_N"/>
</dbReference>
<proteinExistence type="predicted"/>
<name>A0A2A5AFC6_9GAMM</name>
<protein>
    <recommendedName>
        <fullName evidence="1">Co-chaperone DjlA N-terminal domain-containing protein</fullName>
    </recommendedName>
</protein>
<dbReference type="Proteomes" id="UP000218327">
    <property type="component" value="Unassembled WGS sequence"/>
</dbReference>
<dbReference type="CDD" id="cd07313">
    <property type="entry name" value="terB_like_2"/>
    <property type="match status" value="1"/>
</dbReference>
<comment type="caution">
    <text evidence="2">The sequence shown here is derived from an EMBL/GenBank/DDBJ whole genome shotgun (WGS) entry which is preliminary data.</text>
</comment>
<dbReference type="SUPFAM" id="SSF158682">
    <property type="entry name" value="TerB-like"/>
    <property type="match status" value="1"/>
</dbReference>
<evidence type="ECO:0000259" key="1">
    <source>
        <dbReference type="Pfam" id="PF05099"/>
    </source>
</evidence>
<evidence type="ECO:0000313" key="2">
    <source>
        <dbReference type="EMBL" id="PCJ17939.1"/>
    </source>
</evidence>
<feature type="domain" description="Co-chaperone DjlA N-terminal" evidence="1">
    <location>
        <begin position="31"/>
        <end position="146"/>
    </location>
</feature>
<organism evidence="2 3">
    <name type="scientific">SAR86 cluster bacterium</name>
    <dbReference type="NCBI Taxonomy" id="2030880"/>
    <lineage>
        <taxon>Bacteria</taxon>
        <taxon>Pseudomonadati</taxon>
        <taxon>Pseudomonadota</taxon>
        <taxon>Gammaproteobacteria</taxon>
        <taxon>SAR86 cluster</taxon>
    </lineage>
</organism>
<dbReference type="AlphaFoldDB" id="A0A2A5AFC6"/>
<reference evidence="3" key="1">
    <citation type="submission" date="2017-08" db="EMBL/GenBank/DDBJ databases">
        <title>A dynamic microbial community with high functional redundancy inhabits the cold, oxic subseafloor aquifer.</title>
        <authorList>
            <person name="Tully B.J."/>
            <person name="Wheat C.G."/>
            <person name="Glazer B.T."/>
            <person name="Huber J.A."/>
        </authorList>
    </citation>
    <scope>NUCLEOTIDE SEQUENCE [LARGE SCALE GENOMIC DNA]</scope>
</reference>
<gene>
    <name evidence="2" type="ORF">COA96_17340</name>
</gene>
<dbReference type="Pfam" id="PF05099">
    <property type="entry name" value="TerB"/>
    <property type="match status" value="1"/>
</dbReference>
<sequence length="155" mass="18016">MIGSIKKFFEKNLAKNEAEEQKDSAISKIDLTCAALLIEVMNSDHELDERESAEFIKVLQQSFNVKEEDIAELAELAKEEAKQATSLYEFTKLINDNYDNAQKILLIENMWRIAFSDEKLDKYEDHLIRKISELIYVSHSDFIRAKLKVRNAEVK</sequence>
<accession>A0A2A5AFC6</accession>
<dbReference type="EMBL" id="NVVJ01000103">
    <property type="protein sequence ID" value="PCJ17939.1"/>
    <property type="molecule type" value="Genomic_DNA"/>
</dbReference>
<evidence type="ECO:0000313" key="3">
    <source>
        <dbReference type="Proteomes" id="UP000218327"/>
    </source>
</evidence>